<proteinExistence type="predicted"/>
<dbReference type="EMBL" id="JASCRZ010000003">
    <property type="protein sequence ID" value="MDI5894810.1"/>
    <property type="molecule type" value="Genomic_DNA"/>
</dbReference>
<evidence type="ECO:0000313" key="1">
    <source>
        <dbReference type="EMBL" id="MDI5894810.1"/>
    </source>
</evidence>
<sequence length="131" mass="15739">MMERENSNRTRIVGLRFTPEEYVKIERKWKASTCRKLSDYIRKHLFNKPINTTYRNQSLDDMTCEMMLLYKQLNAIGNNFNQAVKKLHTLDQIPEFKVWIISSEQDQKILLNKVEEIKICIQKISEKWLQS</sequence>
<keyword evidence="2" id="KW-1185">Reference proteome</keyword>
<accession>A0ABT6V9A3</accession>
<dbReference type="InterPro" id="IPR045788">
    <property type="entry name" value="MobC_2"/>
</dbReference>
<protein>
    <submittedName>
        <fullName evidence="1">Plasmid mobilization relaxosome protein MobC</fullName>
    </submittedName>
</protein>
<organism evidence="1 2">
    <name type="scientific">Flavobacterium algoritolerans</name>
    <dbReference type="NCBI Taxonomy" id="3041254"/>
    <lineage>
        <taxon>Bacteria</taxon>
        <taxon>Pseudomonadati</taxon>
        <taxon>Bacteroidota</taxon>
        <taxon>Flavobacteriia</taxon>
        <taxon>Flavobacteriales</taxon>
        <taxon>Flavobacteriaceae</taxon>
        <taxon>Flavobacterium</taxon>
    </lineage>
</organism>
<dbReference type="Proteomes" id="UP001243403">
    <property type="component" value="Unassembled WGS sequence"/>
</dbReference>
<evidence type="ECO:0000313" key="2">
    <source>
        <dbReference type="Proteomes" id="UP001243403"/>
    </source>
</evidence>
<comment type="caution">
    <text evidence="1">The sequence shown here is derived from an EMBL/GenBank/DDBJ whole genome shotgun (WGS) entry which is preliminary data.</text>
</comment>
<dbReference type="Pfam" id="PF19514">
    <property type="entry name" value="MobC_2"/>
    <property type="match status" value="1"/>
</dbReference>
<name>A0ABT6V9A3_9FLAO</name>
<gene>
    <name evidence="1" type="ORF">QLS65_07880</name>
</gene>
<reference evidence="1 2" key="1">
    <citation type="submission" date="2023-04" db="EMBL/GenBank/DDBJ databases">
        <title>Two novel species of Flavobacterium.</title>
        <authorList>
            <person name="Liu Q."/>
            <person name="Xin Y.-H."/>
        </authorList>
    </citation>
    <scope>NUCLEOTIDE SEQUENCE [LARGE SCALE GENOMIC DNA]</scope>
    <source>
        <strain evidence="1 2">LB1P51</strain>
    </source>
</reference>